<name>A0ABW5D737_9BACT</name>
<gene>
    <name evidence="7" type="ORF">ACFSSA_09430</name>
</gene>
<accession>A0ABW5D737</accession>
<dbReference type="InterPro" id="IPR002104">
    <property type="entry name" value="Integrase_catalytic"/>
</dbReference>
<evidence type="ECO:0000256" key="1">
    <source>
        <dbReference type="ARBA" id="ARBA00008857"/>
    </source>
</evidence>
<keyword evidence="3" id="KW-0238">DNA-binding</keyword>
<evidence type="ECO:0000313" key="8">
    <source>
        <dbReference type="Proteomes" id="UP001597375"/>
    </source>
</evidence>
<organism evidence="7 8">
    <name type="scientific">Luteolibacter algae</name>
    <dbReference type="NCBI Taxonomy" id="454151"/>
    <lineage>
        <taxon>Bacteria</taxon>
        <taxon>Pseudomonadati</taxon>
        <taxon>Verrucomicrobiota</taxon>
        <taxon>Verrucomicrobiia</taxon>
        <taxon>Verrucomicrobiales</taxon>
        <taxon>Verrucomicrobiaceae</taxon>
        <taxon>Luteolibacter</taxon>
    </lineage>
</organism>
<dbReference type="PANTHER" id="PTHR30629">
    <property type="entry name" value="PROPHAGE INTEGRASE"/>
    <property type="match status" value="1"/>
</dbReference>
<dbReference type="InterPro" id="IPR010998">
    <property type="entry name" value="Integrase_recombinase_N"/>
</dbReference>
<evidence type="ECO:0000256" key="3">
    <source>
        <dbReference type="ARBA" id="ARBA00023125"/>
    </source>
</evidence>
<evidence type="ECO:0000256" key="2">
    <source>
        <dbReference type="ARBA" id="ARBA00022908"/>
    </source>
</evidence>
<evidence type="ECO:0000313" key="7">
    <source>
        <dbReference type="EMBL" id="MFD2256897.1"/>
    </source>
</evidence>
<evidence type="ECO:0000259" key="6">
    <source>
        <dbReference type="PROSITE" id="PS51898"/>
    </source>
</evidence>
<comment type="similarity">
    <text evidence="1">Belongs to the 'phage' integrase family.</text>
</comment>
<dbReference type="SUPFAM" id="SSF56349">
    <property type="entry name" value="DNA breaking-rejoining enzymes"/>
    <property type="match status" value="1"/>
</dbReference>
<dbReference type="EMBL" id="JBHUIT010000017">
    <property type="protein sequence ID" value="MFD2256897.1"/>
    <property type="molecule type" value="Genomic_DNA"/>
</dbReference>
<dbReference type="InterPro" id="IPR011010">
    <property type="entry name" value="DNA_brk_join_enz"/>
</dbReference>
<reference evidence="8" key="1">
    <citation type="journal article" date="2019" name="Int. J. Syst. Evol. Microbiol.">
        <title>The Global Catalogue of Microorganisms (GCM) 10K type strain sequencing project: providing services to taxonomists for standard genome sequencing and annotation.</title>
        <authorList>
            <consortium name="The Broad Institute Genomics Platform"/>
            <consortium name="The Broad Institute Genome Sequencing Center for Infectious Disease"/>
            <person name="Wu L."/>
            <person name="Ma J."/>
        </authorList>
    </citation>
    <scope>NUCLEOTIDE SEQUENCE [LARGE SCALE GENOMIC DNA]</scope>
    <source>
        <strain evidence="8">CGMCC 4.7106</strain>
    </source>
</reference>
<dbReference type="InterPro" id="IPR013762">
    <property type="entry name" value="Integrase-like_cat_sf"/>
</dbReference>
<dbReference type="Gene3D" id="1.10.443.10">
    <property type="entry name" value="Intergrase catalytic core"/>
    <property type="match status" value="1"/>
</dbReference>
<proteinExistence type="inferred from homology"/>
<keyword evidence="4" id="KW-0233">DNA recombination</keyword>
<evidence type="ECO:0000256" key="5">
    <source>
        <dbReference type="SAM" id="MobiDB-lite"/>
    </source>
</evidence>
<protein>
    <submittedName>
        <fullName evidence="7">Tyrosine-type recombinase/integrase</fullName>
    </submittedName>
</protein>
<evidence type="ECO:0000256" key="4">
    <source>
        <dbReference type="ARBA" id="ARBA00023172"/>
    </source>
</evidence>
<keyword evidence="8" id="KW-1185">Reference proteome</keyword>
<dbReference type="RefSeq" id="WP_386820185.1">
    <property type="nucleotide sequence ID" value="NZ_JBHUIT010000017.1"/>
</dbReference>
<feature type="region of interest" description="Disordered" evidence="5">
    <location>
        <begin position="23"/>
        <end position="42"/>
    </location>
</feature>
<dbReference type="Gene3D" id="1.10.150.130">
    <property type="match status" value="1"/>
</dbReference>
<comment type="caution">
    <text evidence="7">The sequence shown here is derived from an EMBL/GenBank/DDBJ whole genome shotgun (WGS) entry which is preliminary data.</text>
</comment>
<dbReference type="PROSITE" id="PS51898">
    <property type="entry name" value="TYR_RECOMBINASE"/>
    <property type="match status" value="1"/>
</dbReference>
<dbReference type="InterPro" id="IPR050808">
    <property type="entry name" value="Phage_Integrase"/>
</dbReference>
<feature type="domain" description="Tyr recombinase" evidence="6">
    <location>
        <begin position="207"/>
        <end position="394"/>
    </location>
</feature>
<dbReference type="Proteomes" id="UP001597375">
    <property type="component" value="Unassembled WGS sequence"/>
</dbReference>
<keyword evidence="2" id="KW-0229">DNA integration</keyword>
<dbReference type="PANTHER" id="PTHR30629:SF2">
    <property type="entry name" value="PROPHAGE INTEGRASE INTS-RELATED"/>
    <property type="match status" value="1"/>
</dbReference>
<sequence length="400" mass="45552">MPFDSEIGPVKLYSPAAPGKPWRVSWSPPGMPRQVKDRKTKADAEKLAKEIKGQLKRGEIGRVHRISADEHALLELCRKLRDPKSILQEALDRQDNFKRATVAACCDLYIAEYKDRDSSMTRNDATSKAGVIKETLGERYLDSLTERDIEEWRDIKLKGSNRYRNNILAHLRHLYERARVWGFVPKGHNPAREVSSMKIPRGEPVVWEPKMLESCLKWYQASGKPDAGSKIVFLALGAFAGMRPSEVEGVVGERDGIQWQDIDFIQRHIRIRAEVAGKLAEARYITFTEKPGSGLTKELADTIWTTLCSWIEPHRQKSGPVTFRKCQRLVSPELREAKLITSWPKDGLRHTWISSLLALGVSRDWVAELAGNSPEIIRTNYKRPLPENVAASWFSYRTVI</sequence>